<dbReference type="EMBL" id="JARQWQ010000091">
    <property type="protein sequence ID" value="KAK2552038.1"/>
    <property type="molecule type" value="Genomic_DNA"/>
</dbReference>
<keyword evidence="1" id="KW-0472">Membrane</keyword>
<proteinExistence type="predicted"/>
<feature type="transmembrane region" description="Helical" evidence="1">
    <location>
        <begin position="12"/>
        <end position="30"/>
    </location>
</feature>
<gene>
    <name evidence="2" type="ORF">P5673_027060</name>
</gene>
<keyword evidence="1" id="KW-0812">Transmembrane</keyword>
<accession>A0AAD9PZM5</accession>
<evidence type="ECO:0000256" key="1">
    <source>
        <dbReference type="SAM" id="Phobius"/>
    </source>
</evidence>
<evidence type="ECO:0000313" key="3">
    <source>
        <dbReference type="Proteomes" id="UP001249851"/>
    </source>
</evidence>
<organism evidence="2 3">
    <name type="scientific">Acropora cervicornis</name>
    <name type="common">Staghorn coral</name>
    <dbReference type="NCBI Taxonomy" id="6130"/>
    <lineage>
        <taxon>Eukaryota</taxon>
        <taxon>Metazoa</taxon>
        <taxon>Cnidaria</taxon>
        <taxon>Anthozoa</taxon>
        <taxon>Hexacorallia</taxon>
        <taxon>Scleractinia</taxon>
        <taxon>Astrocoeniina</taxon>
        <taxon>Acroporidae</taxon>
        <taxon>Acropora</taxon>
    </lineage>
</organism>
<keyword evidence="3" id="KW-1185">Reference proteome</keyword>
<dbReference type="AlphaFoldDB" id="A0AAD9PZM5"/>
<name>A0AAD9PZM5_ACRCE</name>
<evidence type="ECO:0000313" key="2">
    <source>
        <dbReference type="EMBL" id="KAK2552038.1"/>
    </source>
</evidence>
<protein>
    <submittedName>
        <fullName evidence="2">Uncharacterized protein</fullName>
    </submittedName>
</protein>
<reference evidence="2" key="1">
    <citation type="journal article" date="2023" name="G3 (Bethesda)">
        <title>Whole genome assembly and annotation of the endangered Caribbean coral Acropora cervicornis.</title>
        <authorList>
            <person name="Selwyn J.D."/>
            <person name="Vollmer S.V."/>
        </authorList>
    </citation>
    <scope>NUCLEOTIDE SEQUENCE</scope>
    <source>
        <strain evidence="2">K2</strain>
    </source>
</reference>
<keyword evidence="1" id="KW-1133">Transmembrane helix</keyword>
<sequence>MHNQLTSLDRTVFGRVVVGSVFIALFIRLAQPRPAEKYLGLRLNITCNGWNSFESNIYKNSTDNLKIFSWSSSIHLREGLNIHRSIYCHQLFPLLAKSNLNHSWRTSMLIGSGSCSGSLKIKTKIKRHKRPCPYYANTVATLHVVLDVSDLVFKLNPGPENNRIATIISSRSSTNYRCRAEVKGVNHENLRSLKRANDESKKYTFNRLFTSSLINGRSVCNKTLTIKDLNVDY</sequence>
<reference evidence="2" key="2">
    <citation type="journal article" date="2023" name="Science">
        <title>Genomic signatures of disease resistance in endangered staghorn corals.</title>
        <authorList>
            <person name="Vollmer S.V."/>
            <person name="Selwyn J.D."/>
            <person name="Despard B.A."/>
            <person name="Roesel C.L."/>
        </authorList>
    </citation>
    <scope>NUCLEOTIDE SEQUENCE</scope>
    <source>
        <strain evidence="2">K2</strain>
    </source>
</reference>
<comment type="caution">
    <text evidence="2">The sequence shown here is derived from an EMBL/GenBank/DDBJ whole genome shotgun (WGS) entry which is preliminary data.</text>
</comment>
<dbReference type="Proteomes" id="UP001249851">
    <property type="component" value="Unassembled WGS sequence"/>
</dbReference>